<dbReference type="Pfam" id="PF13274">
    <property type="entry name" value="SocA_Panacea"/>
    <property type="match status" value="1"/>
</dbReference>
<dbReference type="Proteomes" id="UP000636918">
    <property type="component" value="Unassembled WGS sequence"/>
</dbReference>
<keyword evidence="3" id="KW-1185">Reference proteome</keyword>
<sequence>MSDLESLVLYFCKHYPHKDELSKARLTKMVYLADWRSAITERKQLSDLRWTFNHYGPYVDDVVEAAELSRFLRIRETTNMYGSRKEVVEATVDAPEPSLSGNERLILDHVIQETQRLGFNDFIKLVYSTYPIVTRARYHTLDLVELAGEYEELQANLAHDASMDNGFRPA</sequence>
<accession>A0ABS1LDZ3</accession>
<dbReference type="RefSeq" id="WP_201940306.1">
    <property type="nucleotide sequence ID" value="NZ_JAERSG010000007.1"/>
</dbReference>
<evidence type="ECO:0000259" key="1">
    <source>
        <dbReference type="Pfam" id="PF13274"/>
    </source>
</evidence>
<evidence type="ECO:0000313" key="3">
    <source>
        <dbReference type="Proteomes" id="UP000636918"/>
    </source>
</evidence>
<comment type="caution">
    <text evidence="2">The sequence shown here is derived from an EMBL/GenBank/DDBJ whole genome shotgun (WGS) entry which is preliminary data.</text>
</comment>
<organism evidence="2 3">
    <name type="scientific">Nocardioides baculatus</name>
    <dbReference type="NCBI Taxonomy" id="2801337"/>
    <lineage>
        <taxon>Bacteria</taxon>
        <taxon>Bacillati</taxon>
        <taxon>Actinomycetota</taxon>
        <taxon>Actinomycetes</taxon>
        <taxon>Propionibacteriales</taxon>
        <taxon>Nocardioidaceae</taxon>
        <taxon>Nocardioides</taxon>
    </lineage>
</organism>
<protein>
    <submittedName>
        <fullName evidence="2">SocA family protein</fullName>
    </submittedName>
</protein>
<proteinExistence type="predicted"/>
<dbReference type="EMBL" id="JAERSG010000007">
    <property type="protein sequence ID" value="MBL0749787.1"/>
    <property type="molecule type" value="Genomic_DNA"/>
</dbReference>
<dbReference type="InterPro" id="IPR025272">
    <property type="entry name" value="SocA_Panacea"/>
</dbReference>
<evidence type="ECO:0000313" key="2">
    <source>
        <dbReference type="EMBL" id="MBL0749787.1"/>
    </source>
</evidence>
<reference evidence="2 3" key="1">
    <citation type="submission" date="2021-01" db="EMBL/GenBank/DDBJ databases">
        <title>Genome seq and assembly of Nocardiodes sp. G10.</title>
        <authorList>
            <person name="Chhetri G."/>
        </authorList>
    </citation>
    <scope>NUCLEOTIDE SEQUENCE [LARGE SCALE GENOMIC DNA]</scope>
    <source>
        <strain evidence="2 3">G10</strain>
    </source>
</reference>
<feature type="domain" description="Antitoxin SocA-like Panacea" evidence="1">
    <location>
        <begin position="26"/>
        <end position="128"/>
    </location>
</feature>
<gene>
    <name evidence="2" type="ORF">JI751_19365</name>
</gene>
<name>A0ABS1LDZ3_9ACTN</name>